<organism evidence="1 2">
    <name type="scientific">Collybia nuda</name>
    <dbReference type="NCBI Taxonomy" id="64659"/>
    <lineage>
        <taxon>Eukaryota</taxon>
        <taxon>Fungi</taxon>
        <taxon>Dikarya</taxon>
        <taxon>Basidiomycota</taxon>
        <taxon>Agaricomycotina</taxon>
        <taxon>Agaricomycetes</taxon>
        <taxon>Agaricomycetidae</taxon>
        <taxon>Agaricales</taxon>
        <taxon>Tricholomatineae</taxon>
        <taxon>Clitocybaceae</taxon>
        <taxon>Collybia</taxon>
    </lineage>
</organism>
<comment type="caution">
    <text evidence="1">The sequence shown here is derived from an EMBL/GenBank/DDBJ whole genome shotgun (WGS) entry which is preliminary data.</text>
</comment>
<evidence type="ECO:0000313" key="1">
    <source>
        <dbReference type="EMBL" id="KAF9468807.1"/>
    </source>
</evidence>
<dbReference type="AlphaFoldDB" id="A0A9P5YH08"/>
<dbReference type="Pfam" id="PF11927">
    <property type="entry name" value="HODM_asu-like"/>
    <property type="match status" value="1"/>
</dbReference>
<protein>
    <submittedName>
        <fullName evidence="1">Uncharacterized protein</fullName>
    </submittedName>
</protein>
<accession>A0A9P5YH08</accession>
<dbReference type="EMBL" id="MU150231">
    <property type="protein sequence ID" value="KAF9468807.1"/>
    <property type="molecule type" value="Genomic_DNA"/>
</dbReference>
<name>A0A9P5YH08_9AGAR</name>
<evidence type="ECO:0000313" key="2">
    <source>
        <dbReference type="Proteomes" id="UP000807353"/>
    </source>
</evidence>
<dbReference type="InterPro" id="IPR021848">
    <property type="entry name" value="HODM_asu-like"/>
</dbReference>
<keyword evidence="2" id="KW-1185">Reference proteome</keyword>
<dbReference type="OrthoDB" id="497541at2759"/>
<gene>
    <name evidence="1" type="ORF">BDZ94DRAFT_542554</name>
</gene>
<reference evidence="1" key="1">
    <citation type="submission" date="2020-11" db="EMBL/GenBank/DDBJ databases">
        <authorList>
            <consortium name="DOE Joint Genome Institute"/>
            <person name="Ahrendt S."/>
            <person name="Riley R."/>
            <person name="Andreopoulos W."/>
            <person name="Labutti K."/>
            <person name="Pangilinan J."/>
            <person name="Ruiz-Duenas F.J."/>
            <person name="Barrasa J.M."/>
            <person name="Sanchez-Garcia M."/>
            <person name="Camarero S."/>
            <person name="Miyauchi S."/>
            <person name="Serrano A."/>
            <person name="Linde D."/>
            <person name="Babiker R."/>
            <person name="Drula E."/>
            <person name="Ayuso-Fernandez I."/>
            <person name="Pacheco R."/>
            <person name="Padilla G."/>
            <person name="Ferreira P."/>
            <person name="Barriuso J."/>
            <person name="Kellner H."/>
            <person name="Castanera R."/>
            <person name="Alfaro M."/>
            <person name="Ramirez L."/>
            <person name="Pisabarro A.G."/>
            <person name="Kuo A."/>
            <person name="Tritt A."/>
            <person name="Lipzen A."/>
            <person name="He G."/>
            <person name="Yan M."/>
            <person name="Ng V."/>
            <person name="Cullen D."/>
            <person name="Martin F."/>
            <person name="Rosso M.-N."/>
            <person name="Henrissat B."/>
            <person name="Hibbett D."/>
            <person name="Martinez A.T."/>
            <person name="Grigoriev I.V."/>
        </authorList>
    </citation>
    <scope>NUCLEOTIDE SEQUENCE</scope>
    <source>
        <strain evidence="1">CBS 247.69</strain>
    </source>
</reference>
<dbReference type="Proteomes" id="UP000807353">
    <property type="component" value="Unassembled WGS sequence"/>
</dbReference>
<sequence length="381" mass="42877">MGVTMGIRSMPWDEWIELDNQFEIYHRIRAHRIRTRGMGAICVLPDNPGVVESGATAAVEVVHELAEYLSRRYPTTFKVSRHLDDSPDAISSKYGWEGARPIRTITIIPLSATYDIPLNTDESRAAERALEVAALIIQEDLALMIEGSDGRYYFQAGAICIPGFWRMQDKIGLPLDEIHITGDVPKYREKLEMSMGRFFQRLAVEKPVARNNYSLQVLDPRKPQSSPINTVPEVIHNLDDEEEIDFEELAWSTSANGPENSFIHGGHRVRGPQEVLVPAPSIANVRLRSERQTLRRLPLSGAIVFTIRTYLTPIQTLGQEPGVPGRLASALRGWGRNVSIYKGKERGNWWNVVLEYLDSCWNEQLAQGTSLEGGGKENYPL</sequence>
<proteinExistence type="predicted"/>